<protein>
    <submittedName>
        <fullName evidence="2">Methyltransferase FkbM family</fullName>
    </submittedName>
</protein>
<gene>
    <name evidence="2" type="ORF">UT08_C0001G0030</name>
</gene>
<name>A0A0G0NJV2_9BACT</name>
<dbReference type="GO" id="GO:0008168">
    <property type="term" value="F:methyltransferase activity"/>
    <property type="evidence" value="ECO:0007669"/>
    <property type="project" value="UniProtKB-KW"/>
</dbReference>
<organism evidence="2 3">
    <name type="scientific">Candidatus Woesebacteria bacterium GW2011_GWB1_38_8</name>
    <dbReference type="NCBI Taxonomy" id="1618570"/>
    <lineage>
        <taxon>Bacteria</taxon>
        <taxon>Candidatus Woeseibacteriota</taxon>
    </lineage>
</organism>
<dbReference type="Pfam" id="PF00535">
    <property type="entry name" value="Glycos_transf_2"/>
    <property type="match status" value="1"/>
</dbReference>
<dbReference type="EMBL" id="LBVL01000001">
    <property type="protein sequence ID" value="KKQ86164.1"/>
    <property type="molecule type" value="Genomic_DNA"/>
</dbReference>
<dbReference type="STRING" id="1618570.UT08_C0001G0030"/>
<dbReference type="GO" id="GO:0032259">
    <property type="term" value="P:methylation"/>
    <property type="evidence" value="ECO:0007669"/>
    <property type="project" value="UniProtKB-KW"/>
</dbReference>
<dbReference type="InterPro" id="IPR029044">
    <property type="entry name" value="Nucleotide-diphossugar_trans"/>
</dbReference>
<evidence type="ECO:0000313" key="2">
    <source>
        <dbReference type="EMBL" id="KKQ86164.1"/>
    </source>
</evidence>
<feature type="domain" description="Glycosyltransferase 2-like" evidence="1">
    <location>
        <begin position="6"/>
        <end position="119"/>
    </location>
</feature>
<sequence length="303" mass="35032">MKLAPIVLFTYNRPRHLRRTIKSLQNNTLAEKSELFVFSDGPKDKNAEEDVVNVRNYLKTVKGFNKVVIVPRKFNCGLAKNITNGVNRIVNQYGRVIVVEDDLICAKGFLKYMNDSLELYKNNFRVMHISGYVVPVKVILPSIFFYRQASCWGWATWKRAWKYYTSDTKYLLKYILQKNLSSEFNLNNSYDFLGQLKANLKGDLNTWAIKWYASVFINGGLCLHPGKSLVQNIGTDSSGTHFGLTKDYEHMHLANYVKVEDIPVIESLYAVQSIANFFKEISRQKMNLGIRDRIIKFLKLVNE</sequence>
<dbReference type="InterPro" id="IPR001173">
    <property type="entry name" value="Glyco_trans_2-like"/>
</dbReference>
<evidence type="ECO:0000313" key="3">
    <source>
        <dbReference type="Proteomes" id="UP000034081"/>
    </source>
</evidence>
<proteinExistence type="predicted"/>
<evidence type="ECO:0000259" key="1">
    <source>
        <dbReference type="Pfam" id="PF00535"/>
    </source>
</evidence>
<keyword evidence="2" id="KW-0808">Transferase</keyword>
<comment type="caution">
    <text evidence="2">The sequence shown here is derived from an EMBL/GenBank/DDBJ whole genome shotgun (WGS) entry which is preliminary data.</text>
</comment>
<dbReference type="Gene3D" id="3.90.550.10">
    <property type="entry name" value="Spore Coat Polysaccharide Biosynthesis Protein SpsA, Chain A"/>
    <property type="match status" value="1"/>
</dbReference>
<dbReference type="Proteomes" id="UP000034081">
    <property type="component" value="Unassembled WGS sequence"/>
</dbReference>
<accession>A0A0G0NJV2</accession>
<dbReference type="SUPFAM" id="SSF53448">
    <property type="entry name" value="Nucleotide-diphospho-sugar transferases"/>
    <property type="match status" value="1"/>
</dbReference>
<reference evidence="2 3" key="1">
    <citation type="journal article" date="2015" name="Nature">
        <title>rRNA introns, odd ribosomes, and small enigmatic genomes across a large radiation of phyla.</title>
        <authorList>
            <person name="Brown C.T."/>
            <person name="Hug L.A."/>
            <person name="Thomas B.C."/>
            <person name="Sharon I."/>
            <person name="Castelle C.J."/>
            <person name="Singh A."/>
            <person name="Wilkins M.J."/>
            <person name="Williams K.H."/>
            <person name="Banfield J.F."/>
        </authorList>
    </citation>
    <scope>NUCLEOTIDE SEQUENCE [LARGE SCALE GENOMIC DNA]</scope>
</reference>
<dbReference type="AlphaFoldDB" id="A0A0G0NJV2"/>
<keyword evidence="2" id="KW-0489">Methyltransferase</keyword>